<dbReference type="GeneTree" id="ENSGT01150000286943"/>
<accession>A0A8I3WHS1</accession>
<reference evidence="3" key="3">
    <citation type="submission" date="2025-09" db="UniProtKB">
        <authorList>
            <consortium name="Ensembl"/>
        </authorList>
    </citation>
    <scope>IDENTIFICATION</scope>
</reference>
<keyword evidence="2" id="KW-1133">Transmembrane helix</keyword>
<dbReference type="Ensembl" id="ENSCJAT00000122484.1">
    <property type="protein sequence ID" value="ENSCJAP00000085259.1"/>
    <property type="gene ID" value="ENSCJAG00000085701.1"/>
</dbReference>
<reference evidence="3" key="2">
    <citation type="submission" date="2025-08" db="UniProtKB">
        <authorList>
            <consortium name="Ensembl"/>
        </authorList>
    </citation>
    <scope>IDENTIFICATION</scope>
</reference>
<dbReference type="Proteomes" id="UP000008225">
    <property type="component" value="Chromosome 10"/>
</dbReference>
<evidence type="ECO:0000256" key="2">
    <source>
        <dbReference type="SAM" id="Phobius"/>
    </source>
</evidence>
<sequence>GCSKSQLCHCAPAYVTGQDQVSNTNKKPYPICNLVSNIFFLLAEVIYSPIPLFALCFLVLLLLLLLLRQSLALSPRLERSGTTSVHCNRHFPGSSHSSTSASQVAGTTGTHHQVWLILVFLVEMEFCHVGCAGLE</sequence>
<dbReference type="PANTHER" id="PTHR12138:SF162">
    <property type="entry name" value="CHROMOSOME UNDETERMINED SCAFFOLD_275, WHOLE GENOME SHOTGUN SEQUENCE"/>
    <property type="match status" value="1"/>
</dbReference>
<keyword evidence="2" id="KW-0812">Transmembrane</keyword>
<keyword evidence="4" id="KW-1185">Reference proteome</keyword>
<protein>
    <submittedName>
        <fullName evidence="3">Uncharacterized protein</fullName>
    </submittedName>
</protein>
<keyword evidence="2" id="KW-0472">Membrane</keyword>
<evidence type="ECO:0000313" key="3">
    <source>
        <dbReference type="Ensembl" id="ENSCJAP00000085259.1"/>
    </source>
</evidence>
<evidence type="ECO:0000313" key="4">
    <source>
        <dbReference type="Proteomes" id="UP000008225"/>
    </source>
</evidence>
<feature type="region of interest" description="Disordered" evidence="1">
    <location>
        <begin position="83"/>
        <end position="104"/>
    </location>
</feature>
<reference evidence="3 4" key="1">
    <citation type="submission" date="2009-03" db="EMBL/GenBank/DDBJ databases">
        <authorList>
            <person name="Warren W."/>
            <person name="Ye L."/>
            <person name="Minx P."/>
            <person name="Worley K."/>
            <person name="Gibbs R."/>
            <person name="Wilson R.K."/>
        </authorList>
    </citation>
    <scope>NUCLEOTIDE SEQUENCE [LARGE SCALE GENOMIC DNA]</scope>
</reference>
<evidence type="ECO:0000256" key="1">
    <source>
        <dbReference type="SAM" id="MobiDB-lite"/>
    </source>
</evidence>
<feature type="transmembrane region" description="Helical" evidence="2">
    <location>
        <begin position="46"/>
        <end position="67"/>
    </location>
</feature>
<organism evidence="3 4">
    <name type="scientific">Callithrix jacchus</name>
    <name type="common">White-tufted-ear marmoset</name>
    <name type="synonym">Simia Jacchus</name>
    <dbReference type="NCBI Taxonomy" id="9483"/>
    <lineage>
        <taxon>Eukaryota</taxon>
        <taxon>Metazoa</taxon>
        <taxon>Chordata</taxon>
        <taxon>Craniata</taxon>
        <taxon>Vertebrata</taxon>
        <taxon>Euteleostomi</taxon>
        <taxon>Mammalia</taxon>
        <taxon>Eutheria</taxon>
        <taxon>Euarchontoglires</taxon>
        <taxon>Primates</taxon>
        <taxon>Haplorrhini</taxon>
        <taxon>Platyrrhini</taxon>
        <taxon>Cebidae</taxon>
        <taxon>Callitrichinae</taxon>
        <taxon>Callithrix</taxon>
        <taxon>Callithrix</taxon>
    </lineage>
</organism>
<name>A0A8I3WHS1_CALJA</name>
<dbReference type="AlphaFoldDB" id="A0A8I3WHS1"/>
<dbReference type="PANTHER" id="PTHR12138">
    <property type="entry name" value="PRIMATE-EXPANDED PROTEIN FAMILY"/>
    <property type="match status" value="1"/>
</dbReference>
<proteinExistence type="predicted"/>